<dbReference type="SMART" id="SM01234">
    <property type="entry name" value="Haemolytic"/>
    <property type="match status" value="1"/>
</dbReference>
<dbReference type="OrthoDB" id="9801753at2"/>
<dbReference type="NCBIfam" id="TIGR00278">
    <property type="entry name" value="membrane protein insertion efficiency factor YidD"/>
    <property type="match status" value="1"/>
</dbReference>
<dbReference type="PANTHER" id="PTHR33383">
    <property type="entry name" value="MEMBRANE PROTEIN INSERTION EFFICIENCY FACTOR-RELATED"/>
    <property type="match status" value="1"/>
</dbReference>
<evidence type="ECO:0000256" key="1">
    <source>
        <dbReference type="HAMAP-Rule" id="MF_00386"/>
    </source>
</evidence>
<reference evidence="2 3" key="1">
    <citation type="submission" date="2018-06" db="EMBL/GenBank/DDBJ databases">
        <authorList>
            <consortium name="Pathogen Informatics"/>
            <person name="Doyle S."/>
        </authorList>
    </citation>
    <scope>NUCLEOTIDE SEQUENCE [LARGE SCALE GENOMIC DNA]</scope>
    <source>
        <strain evidence="2 3">NCTC12872</strain>
    </source>
</reference>
<proteinExistence type="inferred from homology"/>
<sequence length="88" mass="9958">MATPHSSSKKRKVSLVAHLFILLIKFYRYFISPMLLPRCRFNPTCSQYGLEAIQVHGAIKGSWLTIKRILKCHPLHQGGDDPVPPKSS</sequence>
<comment type="function">
    <text evidence="1">Could be involved in insertion of integral membrane proteins into the membrane.</text>
</comment>
<comment type="subcellular location">
    <subcellularLocation>
        <location evidence="1">Cell membrane</location>
        <topology evidence="1">Peripheral membrane protein</topology>
        <orientation evidence="1">Cytoplasmic side</orientation>
    </subcellularLocation>
</comment>
<dbReference type="EMBL" id="UGTA01000001">
    <property type="protein sequence ID" value="SUB59584.1"/>
    <property type="molecule type" value="Genomic_DNA"/>
</dbReference>
<evidence type="ECO:0000313" key="2">
    <source>
        <dbReference type="EMBL" id="SUB59584.1"/>
    </source>
</evidence>
<keyword evidence="3" id="KW-1185">Reference proteome</keyword>
<dbReference type="RefSeq" id="WP_115316050.1">
    <property type="nucleotide sequence ID" value="NZ_LWIF01000001.1"/>
</dbReference>
<dbReference type="Pfam" id="PF01809">
    <property type="entry name" value="YidD"/>
    <property type="match status" value="1"/>
</dbReference>
<comment type="similarity">
    <text evidence="1">Belongs to the UPF0161 family.</text>
</comment>
<organism evidence="2 3">
    <name type="scientific">Phocoenobacter uteri</name>
    <dbReference type="NCBI Taxonomy" id="146806"/>
    <lineage>
        <taxon>Bacteria</taxon>
        <taxon>Pseudomonadati</taxon>
        <taxon>Pseudomonadota</taxon>
        <taxon>Gammaproteobacteria</taxon>
        <taxon>Pasteurellales</taxon>
        <taxon>Pasteurellaceae</taxon>
        <taxon>Phocoenobacter</taxon>
    </lineage>
</organism>
<dbReference type="InterPro" id="IPR002696">
    <property type="entry name" value="Membr_insert_effic_factor_YidD"/>
</dbReference>
<dbReference type="AlphaFoldDB" id="A0A379CBF4"/>
<evidence type="ECO:0000313" key="3">
    <source>
        <dbReference type="Proteomes" id="UP000255417"/>
    </source>
</evidence>
<dbReference type="HAMAP" id="MF_00386">
    <property type="entry name" value="UPF0161_YidD"/>
    <property type="match status" value="1"/>
</dbReference>
<accession>A0A379CBF4</accession>
<dbReference type="PANTHER" id="PTHR33383:SF1">
    <property type="entry name" value="MEMBRANE PROTEIN INSERTION EFFICIENCY FACTOR-RELATED"/>
    <property type="match status" value="1"/>
</dbReference>
<protein>
    <recommendedName>
        <fullName evidence="1">Putative membrane protein insertion efficiency factor</fullName>
    </recommendedName>
</protein>
<dbReference type="Proteomes" id="UP000255417">
    <property type="component" value="Unassembled WGS sequence"/>
</dbReference>
<keyword evidence="1" id="KW-1003">Cell membrane</keyword>
<dbReference type="GO" id="GO:0005886">
    <property type="term" value="C:plasma membrane"/>
    <property type="evidence" value="ECO:0007669"/>
    <property type="project" value="UniProtKB-SubCell"/>
</dbReference>
<name>A0A379CBF4_9PAST</name>
<keyword evidence="1" id="KW-0472">Membrane</keyword>
<gene>
    <name evidence="2" type="primary">yidD</name>
    <name evidence="2" type="ORF">NCTC12872_01573</name>
</gene>